<accession>A0A914HSD9</accession>
<feature type="compositionally biased region" description="Polar residues" evidence="1">
    <location>
        <begin position="277"/>
        <end position="294"/>
    </location>
</feature>
<protein>
    <submittedName>
        <fullName evidence="4">Ground-like domain-containing protein</fullName>
    </submittedName>
</protein>
<feature type="domain" description="Ground-like" evidence="2">
    <location>
        <begin position="184"/>
        <end position="265"/>
    </location>
</feature>
<feature type="region of interest" description="Disordered" evidence="1">
    <location>
        <begin position="277"/>
        <end position="301"/>
    </location>
</feature>
<reference evidence="4" key="1">
    <citation type="submission" date="2022-11" db="UniProtKB">
        <authorList>
            <consortium name="WormBaseParasite"/>
        </authorList>
    </citation>
    <scope>IDENTIFICATION</scope>
</reference>
<evidence type="ECO:0000313" key="3">
    <source>
        <dbReference type="Proteomes" id="UP000887572"/>
    </source>
</evidence>
<dbReference type="Pfam" id="PF04155">
    <property type="entry name" value="Ground-like"/>
    <property type="match status" value="1"/>
</dbReference>
<dbReference type="WBParaSite" id="Gr19_v10_g3517.t1">
    <property type="protein sequence ID" value="Gr19_v10_g3517.t1"/>
    <property type="gene ID" value="Gr19_v10_g3517"/>
</dbReference>
<dbReference type="Proteomes" id="UP000887572">
    <property type="component" value="Unplaced"/>
</dbReference>
<proteinExistence type="predicted"/>
<sequence>MVRVGGGARLHAATQFAARARPVTPKNTDTVFFSDSGYEPVAAAGGEQLPPPPPLPPKPKSRGKYQRPGTTVAVVPSPAASSNVPSSNNKGHEWAYIKKPKKQGGRTRPPVAAPAPVQAVTPASGTALGGVGMFFTALPPGVKGSHLQTINSKNLPTVNEAHRYYYPPRMPLPLPTCFHNPTGYPCCNPTLNDLMVETYTDLESKPKFHTCNINAIALHLQIRAEERFNTSFETVAAFDDFAQKIHFYSDLVCKVELGGKYMLAYATVKDVDRVLSTEQPAEPEQSNAIGSVTPNSAGGASRNGAGGGYAANLIRQKRAAAASPTAIAFIGPLQPLAADDLSRRYTMWI</sequence>
<evidence type="ECO:0000256" key="1">
    <source>
        <dbReference type="SAM" id="MobiDB-lite"/>
    </source>
</evidence>
<dbReference type="PANTHER" id="PTHR31967">
    <property type="entry name" value="GROUNDHOG (HEDGEHOG-LIKE FAMILY)-RELATED"/>
    <property type="match status" value="1"/>
</dbReference>
<feature type="region of interest" description="Disordered" evidence="1">
    <location>
        <begin position="26"/>
        <end position="92"/>
    </location>
</feature>
<dbReference type="AlphaFoldDB" id="A0A914HSD9"/>
<evidence type="ECO:0000259" key="2">
    <source>
        <dbReference type="Pfam" id="PF04155"/>
    </source>
</evidence>
<dbReference type="InterPro" id="IPR007284">
    <property type="entry name" value="Ground-like_dom"/>
</dbReference>
<feature type="compositionally biased region" description="Pro residues" evidence="1">
    <location>
        <begin position="49"/>
        <end position="58"/>
    </location>
</feature>
<dbReference type="PANTHER" id="PTHR31967:SF14">
    <property type="entry name" value="GROUND-LIKE DOMAIN-CONTAINING PROTEIN"/>
    <property type="match status" value="1"/>
</dbReference>
<organism evidence="3 4">
    <name type="scientific">Globodera rostochiensis</name>
    <name type="common">Golden nematode worm</name>
    <name type="synonym">Heterodera rostochiensis</name>
    <dbReference type="NCBI Taxonomy" id="31243"/>
    <lineage>
        <taxon>Eukaryota</taxon>
        <taxon>Metazoa</taxon>
        <taxon>Ecdysozoa</taxon>
        <taxon>Nematoda</taxon>
        <taxon>Chromadorea</taxon>
        <taxon>Rhabditida</taxon>
        <taxon>Tylenchina</taxon>
        <taxon>Tylenchomorpha</taxon>
        <taxon>Tylenchoidea</taxon>
        <taxon>Heteroderidae</taxon>
        <taxon>Heteroderinae</taxon>
        <taxon>Globodera</taxon>
    </lineage>
</organism>
<feature type="compositionally biased region" description="Low complexity" evidence="1">
    <location>
        <begin position="72"/>
        <end position="89"/>
    </location>
</feature>
<evidence type="ECO:0000313" key="4">
    <source>
        <dbReference type="WBParaSite" id="Gr19_v10_g3517.t1"/>
    </source>
</evidence>
<name>A0A914HSD9_GLORO</name>
<keyword evidence="3" id="KW-1185">Reference proteome</keyword>